<accession>A0A0E9PEH3</accession>
<sequence length="51" mass="5661">MKFYLCSVDSSSLFQCSVSSVFHRCTGIPSAIVGCCYDGIHYRPVCHAWVV</sequence>
<organism evidence="1">
    <name type="scientific">Anguilla anguilla</name>
    <name type="common">European freshwater eel</name>
    <name type="synonym">Muraena anguilla</name>
    <dbReference type="NCBI Taxonomy" id="7936"/>
    <lineage>
        <taxon>Eukaryota</taxon>
        <taxon>Metazoa</taxon>
        <taxon>Chordata</taxon>
        <taxon>Craniata</taxon>
        <taxon>Vertebrata</taxon>
        <taxon>Euteleostomi</taxon>
        <taxon>Actinopterygii</taxon>
        <taxon>Neopterygii</taxon>
        <taxon>Teleostei</taxon>
        <taxon>Anguilliformes</taxon>
        <taxon>Anguillidae</taxon>
        <taxon>Anguilla</taxon>
    </lineage>
</organism>
<proteinExistence type="predicted"/>
<reference evidence="1" key="2">
    <citation type="journal article" date="2015" name="Fish Shellfish Immunol.">
        <title>Early steps in the European eel (Anguilla anguilla)-Vibrio vulnificus interaction in the gills: Role of the RtxA13 toxin.</title>
        <authorList>
            <person name="Callol A."/>
            <person name="Pajuelo D."/>
            <person name="Ebbesson L."/>
            <person name="Teles M."/>
            <person name="MacKenzie S."/>
            <person name="Amaro C."/>
        </authorList>
    </citation>
    <scope>NUCLEOTIDE SEQUENCE</scope>
</reference>
<dbReference type="PROSITE" id="PS51257">
    <property type="entry name" value="PROKAR_LIPOPROTEIN"/>
    <property type="match status" value="1"/>
</dbReference>
<evidence type="ECO:0000313" key="1">
    <source>
        <dbReference type="EMBL" id="JAH02228.1"/>
    </source>
</evidence>
<reference evidence="1" key="1">
    <citation type="submission" date="2014-11" db="EMBL/GenBank/DDBJ databases">
        <authorList>
            <person name="Amaro Gonzalez C."/>
        </authorList>
    </citation>
    <scope>NUCLEOTIDE SEQUENCE</scope>
</reference>
<dbReference type="AlphaFoldDB" id="A0A0E9PEH3"/>
<protein>
    <submittedName>
        <fullName evidence="1">Uncharacterized protein</fullName>
    </submittedName>
</protein>
<name>A0A0E9PEH3_ANGAN</name>
<dbReference type="EMBL" id="GBXM01106349">
    <property type="protein sequence ID" value="JAH02228.1"/>
    <property type="molecule type" value="Transcribed_RNA"/>
</dbReference>